<name>A0A8T1VEA8_9STRA</name>
<dbReference type="EMBL" id="JAGDFM010000420">
    <property type="protein sequence ID" value="KAG7378479.1"/>
    <property type="molecule type" value="Genomic_DNA"/>
</dbReference>
<protein>
    <submittedName>
        <fullName evidence="1">Uncharacterized protein</fullName>
    </submittedName>
</protein>
<sequence length="160" mass="17479">MVQPRCLHRFSSFFGGYHLERAGKLQIELEDSTLTTAAICRRGVPLSRCRDAADVEPLVGIQHFSATVAGLSNRAWIPTANRSSNGALAFMPSRPSQFASSDADGFMLLAATLPCLCWLHSRAAHSIEKVRVTQSVLHWEAAFWCVCWPSTQQCCPGTAG</sequence>
<evidence type="ECO:0000313" key="2">
    <source>
        <dbReference type="Proteomes" id="UP000694044"/>
    </source>
</evidence>
<dbReference type="Proteomes" id="UP000694044">
    <property type="component" value="Unassembled WGS sequence"/>
</dbReference>
<gene>
    <name evidence="1" type="ORF">PHYPSEUDO_010054</name>
</gene>
<organism evidence="1 2">
    <name type="scientific">Phytophthora pseudosyringae</name>
    <dbReference type="NCBI Taxonomy" id="221518"/>
    <lineage>
        <taxon>Eukaryota</taxon>
        <taxon>Sar</taxon>
        <taxon>Stramenopiles</taxon>
        <taxon>Oomycota</taxon>
        <taxon>Peronosporomycetes</taxon>
        <taxon>Peronosporales</taxon>
        <taxon>Peronosporaceae</taxon>
        <taxon>Phytophthora</taxon>
    </lineage>
</organism>
<reference evidence="1" key="1">
    <citation type="submission" date="2021-02" db="EMBL/GenBank/DDBJ databases">
        <authorList>
            <person name="Palmer J.M."/>
        </authorList>
    </citation>
    <scope>NUCLEOTIDE SEQUENCE</scope>
    <source>
        <strain evidence="1">SCRP734</strain>
    </source>
</reference>
<evidence type="ECO:0000313" key="1">
    <source>
        <dbReference type="EMBL" id="KAG7378479.1"/>
    </source>
</evidence>
<comment type="caution">
    <text evidence="1">The sequence shown here is derived from an EMBL/GenBank/DDBJ whole genome shotgun (WGS) entry which is preliminary data.</text>
</comment>
<keyword evidence="2" id="KW-1185">Reference proteome</keyword>
<dbReference type="AlphaFoldDB" id="A0A8T1VEA8"/>
<proteinExistence type="predicted"/>
<accession>A0A8T1VEA8</accession>